<comment type="subcellular location">
    <subcellularLocation>
        <location evidence="1">Membrane</location>
    </subcellularLocation>
</comment>
<dbReference type="PANTHER" id="PTHR11910">
    <property type="entry name" value="ATP SYNTHASE DELTA CHAIN"/>
    <property type="match status" value="1"/>
</dbReference>
<sequence length="94" mass="10819">MRLDPQVKERLKKAFSEELVAQKELVTIYSAYQLPDEDIQKIVQRFPQFQSGKIENKIDSTIIGGFIIQAGSQLIDLSIRNALHILKKQLYESN</sequence>
<keyword evidence="6" id="KW-0066">ATP synthesis</keyword>
<dbReference type="Pfam" id="PF00213">
    <property type="entry name" value="OSCP"/>
    <property type="match status" value="1"/>
</dbReference>
<evidence type="ECO:0000256" key="2">
    <source>
        <dbReference type="ARBA" id="ARBA00022448"/>
    </source>
</evidence>
<dbReference type="GO" id="GO:0046933">
    <property type="term" value="F:proton-transporting ATP synthase activity, rotational mechanism"/>
    <property type="evidence" value="ECO:0007669"/>
    <property type="project" value="InterPro"/>
</dbReference>
<evidence type="ECO:0000256" key="6">
    <source>
        <dbReference type="ARBA" id="ARBA00023310"/>
    </source>
</evidence>
<dbReference type="PRINTS" id="PR00125">
    <property type="entry name" value="ATPASEDELTA"/>
</dbReference>
<evidence type="ECO:0000313" key="7">
    <source>
        <dbReference type="EMBL" id="PIX69040.1"/>
    </source>
</evidence>
<evidence type="ECO:0000313" key="8">
    <source>
        <dbReference type="Proteomes" id="UP000228500"/>
    </source>
</evidence>
<keyword evidence="5" id="KW-0472">Membrane</keyword>
<keyword evidence="3" id="KW-0375">Hydrogen ion transport</keyword>
<dbReference type="AlphaFoldDB" id="A0A2M7LLW3"/>
<dbReference type="GO" id="GO:0016020">
    <property type="term" value="C:membrane"/>
    <property type="evidence" value="ECO:0007669"/>
    <property type="project" value="UniProtKB-SubCell"/>
</dbReference>
<proteinExistence type="predicted"/>
<evidence type="ECO:0000256" key="1">
    <source>
        <dbReference type="ARBA" id="ARBA00004370"/>
    </source>
</evidence>
<evidence type="ECO:0000256" key="4">
    <source>
        <dbReference type="ARBA" id="ARBA00023065"/>
    </source>
</evidence>
<evidence type="ECO:0000256" key="3">
    <source>
        <dbReference type="ARBA" id="ARBA00022781"/>
    </source>
</evidence>
<dbReference type="Proteomes" id="UP000228500">
    <property type="component" value="Unassembled WGS sequence"/>
</dbReference>
<keyword evidence="4" id="KW-0406">Ion transport</keyword>
<reference evidence="8" key="1">
    <citation type="submission" date="2017-09" db="EMBL/GenBank/DDBJ databases">
        <title>Depth-based differentiation of microbial function through sediment-hosted aquifers and enrichment of novel symbionts in the deep terrestrial subsurface.</title>
        <authorList>
            <person name="Probst A.J."/>
            <person name="Ladd B."/>
            <person name="Jarett J.K."/>
            <person name="Geller-Mcgrath D.E."/>
            <person name="Sieber C.M.K."/>
            <person name="Emerson J.B."/>
            <person name="Anantharaman K."/>
            <person name="Thomas B.C."/>
            <person name="Malmstrom R."/>
            <person name="Stieglmeier M."/>
            <person name="Klingl A."/>
            <person name="Woyke T."/>
            <person name="Ryan C.M."/>
            <person name="Banfield J.F."/>
        </authorList>
    </citation>
    <scope>NUCLEOTIDE SEQUENCE [LARGE SCALE GENOMIC DNA]</scope>
</reference>
<dbReference type="InterPro" id="IPR000711">
    <property type="entry name" value="ATPase_OSCP/dsu"/>
</dbReference>
<gene>
    <name evidence="7" type="ORF">COZ40_00075</name>
</gene>
<keyword evidence="2" id="KW-0813">Transport</keyword>
<evidence type="ECO:0000256" key="5">
    <source>
        <dbReference type="ARBA" id="ARBA00023136"/>
    </source>
</evidence>
<comment type="caution">
    <text evidence="7">The sequence shown here is derived from an EMBL/GenBank/DDBJ whole genome shotgun (WGS) entry which is preliminary data.</text>
</comment>
<protein>
    <submittedName>
        <fullName evidence="7">Uncharacterized protein</fullName>
    </submittedName>
</protein>
<accession>A0A2M7LLW3</accession>
<dbReference type="EMBL" id="PFJH01000003">
    <property type="protein sequence ID" value="PIX69040.1"/>
    <property type="molecule type" value="Genomic_DNA"/>
</dbReference>
<organism evidence="7 8">
    <name type="scientific">Candidatus Roizmanbacteria bacterium CG_4_10_14_3_um_filter_39_13</name>
    <dbReference type="NCBI Taxonomy" id="1974831"/>
    <lineage>
        <taxon>Bacteria</taxon>
        <taxon>Candidatus Roizmaniibacteriota</taxon>
    </lineage>
</organism>
<name>A0A2M7LLW3_9BACT</name>